<accession>A0A507ELP8</accession>
<comment type="caution">
    <text evidence="7">The sequence shown here is derived from an EMBL/GenBank/DDBJ whole genome shotgun (WGS) entry which is preliminary data.</text>
</comment>
<evidence type="ECO:0000256" key="6">
    <source>
        <dbReference type="RuleBase" id="RU000461"/>
    </source>
</evidence>
<dbReference type="GO" id="GO:0020037">
    <property type="term" value="F:heme binding"/>
    <property type="evidence" value="ECO:0007669"/>
    <property type="project" value="InterPro"/>
</dbReference>
<dbReference type="AlphaFoldDB" id="A0A507ELP8"/>
<organism evidence="7 8">
    <name type="scientific">Chytriomyces confervae</name>
    <dbReference type="NCBI Taxonomy" id="246404"/>
    <lineage>
        <taxon>Eukaryota</taxon>
        <taxon>Fungi</taxon>
        <taxon>Fungi incertae sedis</taxon>
        <taxon>Chytridiomycota</taxon>
        <taxon>Chytridiomycota incertae sedis</taxon>
        <taxon>Chytridiomycetes</taxon>
        <taxon>Chytridiales</taxon>
        <taxon>Chytriomycetaceae</taxon>
        <taxon>Chytriomyces</taxon>
    </lineage>
</organism>
<dbReference type="PROSITE" id="PS00086">
    <property type="entry name" value="CYTOCHROME_P450"/>
    <property type="match status" value="1"/>
</dbReference>
<dbReference type="GO" id="GO:0016705">
    <property type="term" value="F:oxidoreductase activity, acting on paired donors, with incorporation or reduction of molecular oxygen"/>
    <property type="evidence" value="ECO:0007669"/>
    <property type="project" value="InterPro"/>
</dbReference>
<dbReference type="Gene3D" id="1.10.630.10">
    <property type="entry name" value="Cytochrome P450"/>
    <property type="match status" value="1"/>
</dbReference>
<keyword evidence="5 6" id="KW-0349">Heme</keyword>
<dbReference type="Pfam" id="PF00067">
    <property type="entry name" value="p450"/>
    <property type="match status" value="1"/>
</dbReference>
<dbReference type="PRINTS" id="PR00385">
    <property type="entry name" value="P450"/>
</dbReference>
<dbReference type="InterPro" id="IPR002401">
    <property type="entry name" value="Cyt_P450_E_grp-I"/>
</dbReference>
<sequence length="504" mass="56432">METLAESLLLPTVATLTAGFSALLYYYREDPILGGAAINDTKLHRIGGAYPFLGDTVKAALVKGHIHDFVVDCFEKSHNEPVVIKFPLVDGPFVFFNDPKMVEYFLKTKFSVYDKGPFMKVRFQDTLGHGIFNADGARWKSQRKLAANIFNVKNFKEYVNDTFAAEMDVFSTVLEEHAASGLQFDLSDLFFRFTFDSFVKIAFGIDVNSMTSKEKVPFMEAFDNAQKTVADRVITPLWSYVERLTGVARTQADDVKTIRDFGISVIQEKRASLGDEPSTGNDLLSLLMRTTDDEGNSPTDEMLVDYVLNFIIAGRDTTAQALSWTFFLLHKNPAALAALHEEISTVLGGRAPTYDQIKNDMPYANAVFHEALRLYPSVPLELKQANADDTLPDGIVIPKDTIVCWSNYAMGRTEAIWGPDAKEFKPERWVKMDKQPSPFDYPVFNAGPRVCLGKNMAELEGVFVLVQVARKFNIQVTKEEDVTYSLSLTLPMKNGLAVKCTERS</sequence>
<dbReference type="GO" id="GO:0006629">
    <property type="term" value="P:lipid metabolic process"/>
    <property type="evidence" value="ECO:0007669"/>
    <property type="project" value="UniProtKB-ARBA"/>
</dbReference>
<dbReference type="GO" id="GO:0005506">
    <property type="term" value="F:iron ion binding"/>
    <property type="evidence" value="ECO:0007669"/>
    <property type="project" value="InterPro"/>
</dbReference>
<proteinExistence type="inferred from homology"/>
<dbReference type="InterPro" id="IPR036396">
    <property type="entry name" value="Cyt_P450_sf"/>
</dbReference>
<keyword evidence="8" id="KW-1185">Reference proteome</keyword>
<dbReference type="STRING" id="246404.A0A507ELP8"/>
<dbReference type="PANTHER" id="PTHR24296">
    <property type="entry name" value="CYTOCHROME P450"/>
    <property type="match status" value="1"/>
</dbReference>
<evidence type="ECO:0000256" key="1">
    <source>
        <dbReference type="ARBA" id="ARBA00010617"/>
    </source>
</evidence>
<reference evidence="7 8" key="1">
    <citation type="journal article" date="2019" name="Sci. Rep.">
        <title>Comparative genomics of chytrid fungi reveal insights into the obligate biotrophic and pathogenic lifestyle of Synchytrium endobioticum.</title>
        <authorList>
            <person name="van de Vossenberg B.T.L.H."/>
            <person name="Warris S."/>
            <person name="Nguyen H.D.T."/>
            <person name="van Gent-Pelzer M.P.E."/>
            <person name="Joly D.L."/>
            <person name="van de Geest H.C."/>
            <person name="Bonants P.J.M."/>
            <person name="Smith D.S."/>
            <person name="Levesque C.A."/>
            <person name="van der Lee T.A.J."/>
        </authorList>
    </citation>
    <scope>NUCLEOTIDE SEQUENCE [LARGE SCALE GENOMIC DNA]</scope>
    <source>
        <strain evidence="7 8">CBS 675.73</strain>
    </source>
</reference>
<protein>
    <recommendedName>
        <fullName evidence="9">Cytochrome P450</fullName>
    </recommendedName>
</protein>
<keyword evidence="2 5" id="KW-0479">Metal-binding</keyword>
<comment type="cofactor">
    <cofactor evidence="5">
        <name>heme</name>
        <dbReference type="ChEBI" id="CHEBI:30413"/>
    </cofactor>
</comment>
<dbReference type="Proteomes" id="UP000320333">
    <property type="component" value="Unassembled WGS sequence"/>
</dbReference>
<dbReference type="InterPro" id="IPR017972">
    <property type="entry name" value="Cyt_P450_CS"/>
</dbReference>
<evidence type="ECO:0000313" key="7">
    <source>
        <dbReference type="EMBL" id="TPX65003.1"/>
    </source>
</evidence>
<name>A0A507ELP8_9FUNG</name>
<gene>
    <name evidence="7" type="ORF">CcCBS67573_g08264</name>
</gene>
<feature type="binding site" description="axial binding residue" evidence="5">
    <location>
        <position position="451"/>
    </location>
    <ligand>
        <name>heme</name>
        <dbReference type="ChEBI" id="CHEBI:30413"/>
    </ligand>
    <ligandPart>
        <name>Fe</name>
        <dbReference type="ChEBI" id="CHEBI:18248"/>
    </ligandPart>
</feature>
<evidence type="ECO:0000256" key="4">
    <source>
        <dbReference type="ARBA" id="ARBA00023004"/>
    </source>
</evidence>
<keyword evidence="3 6" id="KW-0560">Oxidoreductase</keyword>
<evidence type="ECO:0008006" key="9">
    <source>
        <dbReference type="Google" id="ProtNLM"/>
    </source>
</evidence>
<keyword evidence="4 5" id="KW-0408">Iron</keyword>
<dbReference type="EMBL" id="QEAP01000515">
    <property type="protein sequence ID" value="TPX65003.1"/>
    <property type="molecule type" value="Genomic_DNA"/>
</dbReference>
<dbReference type="GO" id="GO:0004497">
    <property type="term" value="F:monooxygenase activity"/>
    <property type="evidence" value="ECO:0007669"/>
    <property type="project" value="UniProtKB-KW"/>
</dbReference>
<dbReference type="OrthoDB" id="1470350at2759"/>
<evidence type="ECO:0000256" key="2">
    <source>
        <dbReference type="ARBA" id="ARBA00022723"/>
    </source>
</evidence>
<dbReference type="InterPro" id="IPR001128">
    <property type="entry name" value="Cyt_P450"/>
</dbReference>
<dbReference type="PRINTS" id="PR00463">
    <property type="entry name" value="EP450I"/>
</dbReference>
<keyword evidence="6" id="KW-0503">Monooxygenase</keyword>
<evidence type="ECO:0000313" key="8">
    <source>
        <dbReference type="Proteomes" id="UP000320333"/>
    </source>
</evidence>
<evidence type="ECO:0000256" key="5">
    <source>
        <dbReference type="PIRSR" id="PIRSR602401-1"/>
    </source>
</evidence>
<comment type="similarity">
    <text evidence="1 6">Belongs to the cytochrome P450 family.</text>
</comment>
<dbReference type="SUPFAM" id="SSF48264">
    <property type="entry name" value="Cytochrome P450"/>
    <property type="match status" value="1"/>
</dbReference>
<evidence type="ECO:0000256" key="3">
    <source>
        <dbReference type="ARBA" id="ARBA00023002"/>
    </source>
</evidence>